<dbReference type="InterPro" id="IPR000782">
    <property type="entry name" value="FAS1_domain"/>
</dbReference>
<keyword evidence="3" id="KW-1185">Reference proteome</keyword>
<dbReference type="InterPro" id="IPR036378">
    <property type="entry name" value="FAS1_dom_sf"/>
</dbReference>
<evidence type="ECO:0000259" key="1">
    <source>
        <dbReference type="PROSITE" id="PS50213"/>
    </source>
</evidence>
<protein>
    <recommendedName>
        <fullName evidence="1">FAS1 domain-containing protein</fullName>
    </recommendedName>
</protein>
<dbReference type="AlphaFoldDB" id="H0HQC6"/>
<gene>
    <name evidence="2" type="ORF">MAXJ12_11782</name>
</gene>
<name>H0HQC6_9HYPH</name>
<dbReference type="Pfam" id="PF02469">
    <property type="entry name" value="Fasciclin"/>
    <property type="match status" value="1"/>
</dbReference>
<dbReference type="PROSITE" id="PS50213">
    <property type="entry name" value="FAS1"/>
    <property type="match status" value="1"/>
</dbReference>
<organism evidence="2 3">
    <name type="scientific">Mesorhizobium alhagi CCNWXJ12-2</name>
    <dbReference type="NCBI Taxonomy" id="1107882"/>
    <lineage>
        <taxon>Bacteria</taxon>
        <taxon>Pseudomonadati</taxon>
        <taxon>Pseudomonadota</taxon>
        <taxon>Alphaproteobacteria</taxon>
        <taxon>Hyphomicrobiales</taxon>
        <taxon>Phyllobacteriaceae</taxon>
        <taxon>Allomesorhizobium</taxon>
    </lineage>
</organism>
<feature type="domain" description="FAS1" evidence="1">
    <location>
        <begin position="17"/>
        <end position="152"/>
    </location>
</feature>
<dbReference type="Gene3D" id="2.30.180.10">
    <property type="entry name" value="FAS1 domain"/>
    <property type="match status" value="1"/>
</dbReference>
<proteinExistence type="predicted"/>
<dbReference type="Proteomes" id="UP000003250">
    <property type="component" value="Unassembled WGS sequence"/>
</dbReference>
<reference evidence="2 3" key="1">
    <citation type="journal article" date="2012" name="J. Bacteriol.">
        <title>Draft Genome Sequence of Mesorhizobium alhagi CCNWXJ12-2T, a Novel Salt-Resistant Species Isolated from the Desert of Northwestern China.</title>
        <authorList>
            <person name="Zhou M."/>
            <person name="Chen W."/>
            <person name="Chen H."/>
            <person name="Wei G."/>
        </authorList>
    </citation>
    <scope>NUCLEOTIDE SEQUENCE [LARGE SCALE GENOMIC DNA]</scope>
    <source>
        <strain evidence="2 3">CCNWXJ12-2</strain>
    </source>
</reference>
<evidence type="ECO:0000313" key="3">
    <source>
        <dbReference type="Proteomes" id="UP000003250"/>
    </source>
</evidence>
<accession>H0HQC6</accession>
<dbReference type="EMBL" id="AHAM01000088">
    <property type="protein sequence ID" value="EHK57048.1"/>
    <property type="molecule type" value="Genomic_DNA"/>
</dbReference>
<evidence type="ECO:0000313" key="2">
    <source>
        <dbReference type="EMBL" id="EHK57048.1"/>
    </source>
</evidence>
<sequence>MLSDQSFGDSYVQDQPAPTISSRLSEIRESRIFASIFAAYDKTHDLPDTLTIFLPTDRAFRDLAAELELSVGEMVEDSEKMDVIISNHLSLRIYPPDQLQTGVEVSTVYGEQLHVYRARDGQITLDGWAIVDVQDPAYLGMDAAIYLVDSILMP</sequence>
<dbReference type="SUPFAM" id="SSF82153">
    <property type="entry name" value="FAS1 domain"/>
    <property type="match status" value="1"/>
</dbReference>